<dbReference type="SUPFAM" id="SSF55252">
    <property type="entry name" value="C-terminal domain of arginine repressor"/>
    <property type="match status" value="1"/>
</dbReference>
<evidence type="ECO:0000313" key="10">
    <source>
        <dbReference type="EMBL" id="TDP50813.1"/>
    </source>
</evidence>
<dbReference type="GO" id="GO:0006526">
    <property type="term" value="P:L-arginine biosynthetic process"/>
    <property type="evidence" value="ECO:0007669"/>
    <property type="project" value="UniProtKB-UniPathway"/>
</dbReference>
<dbReference type="Proteomes" id="UP000295500">
    <property type="component" value="Unassembled WGS sequence"/>
</dbReference>
<evidence type="ECO:0000256" key="5">
    <source>
        <dbReference type="ARBA" id="ARBA00023125"/>
    </source>
</evidence>
<evidence type="ECO:0000256" key="3">
    <source>
        <dbReference type="ARBA" id="ARBA00022490"/>
    </source>
</evidence>
<gene>
    <name evidence="7" type="primary">argR</name>
    <name evidence="10" type="ORF">EV211_13613</name>
</gene>
<comment type="function">
    <text evidence="7">Regulates arginine biosynthesis genes.</text>
</comment>
<dbReference type="RefSeq" id="WP_133529061.1">
    <property type="nucleotide sequence ID" value="NZ_CALCQM010000013.1"/>
</dbReference>
<dbReference type="GO" id="GO:0034618">
    <property type="term" value="F:arginine binding"/>
    <property type="evidence" value="ECO:0007669"/>
    <property type="project" value="InterPro"/>
</dbReference>
<dbReference type="PANTHER" id="PTHR34471">
    <property type="entry name" value="ARGININE REPRESSOR"/>
    <property type="match status" value="1"/>
</dbReference>
<dbReference type="GO" id="GO:0003700">
    <property type="term" value="F:DNA-binding transcription factor activity"/>
    <property type="evidence" value="ECO:0007669"/>
    <property type="project" value="UniProtKB-UniRule"/>
</dbReference>
<dbReference type="Pfam" id="PF01316">
    <property type="entry name" value="Arg_repressor"/>
    <property type="match status" value="1"/>
</dbReference>
<evidence type="ECO:0000313" key="11">
    <source>
        <dbReference type="Proteomes" id="UP000295500"/>
    </source>
</evidence>
<evidence type="ECO:0000256" key="6">
    <source>
        <dbReference type="ARBA" id="ARBA00023163"/>
    </source>
</evidence>
<dbReference type="InterPro" id="IPR001669">
    <property type="entry name" value="Arg_repress"/>
</dbReference>
<keyword evidence="5 7" id="KW-0238">DNA-binding</keyword>
<evidence type="ECO:0000256" key="4">
    <source>
        <dbReference type="ARBA" id="ARBA00023015"/>
    </source>
</evidence>
<dbReference type="UniPathway" id="UPA00068"/>
<dbReference type="PRINTS" id="PR01467">
    <property type="entry name" value="ARGREPRESSOR"/>
</dbReference>
<dbReference type="SUPFAM" id="SSF46785">
    <property type="entry name" value="Winged helix' DNA-binding domain"/>
    <property type="match status" value="1"/>
</dbReference>
<proteinExistence type="inferred from homology"/>
<reference evidence="10 11" key="1">
    <citation type="submission" date="2019-03" db="EMBL/GenBank/DDBJ databases">
        <title>Genomic Encyclopedia of Type Strains, Phase IV (KMG-IV): sequencing the most valuable type-strain genomes for metagenomic binning, comparative biology and taxonomic classification.</title>
        <authorList>
            <person name="Goeker M."/>
        </authorList>
    </citation>
    <scope>NUCLEOTIDE SEQUENCE [LARGE SCALE GENOMIC DNA]</scope>
    <source>
        <strain evidence="10 11">DSM 28287</strain>
    </source>
</reference>
<dbReference type="GO" id="GO:1900079">
    <property type="term" value="P:regulation of arginine biosynthetic process"/>
    <property type="evidence" value="ECO:0007669"/>
    <property type="project" value="UniProtKB-UniRule"/>
</dbReference>
<keyword evidence="7" id="KW-0055">Arginine biosynthesis</keyword>
<dbReference type="InterPro" id="IPR036388">
    <property type="entry name" value="WH-like_DNA-bd_sf"/>
</dbReference>
<dbReference type="GO" id="GO:0005737">
    <property type="term" value="C:cytoplasm"/>
    <property type="evidence" value="ECO:0007669"/>
    <property type="project" value="UniProtKB-SubCell"/>
</dbReference>
<dbReference type="OrthoDB" id="9807089at2"/>
<dbReference type="GO" id="GO:0003677">
    <property type="term" value="F:DNA binding"/>
    <property type="evidence" value="ECO:0007669"/>
    <property type="project" value="UniProtKB-KW"/>
</dbReference>
<keyword evidence="7" id="KW-0028">Amino-acid biosynthesis</keyword>
<keyword evidence="3 7" id="KW-0963">Cytoplasm</keyword>
<dbReference type="InterPro" id="IPR020900">
    <property type="entry name" value="Arg_repress_DNA-bd"/>
</dbReference>
<dbReference type="InterPro" id="IPR036251">
    <property type="entry name" value="Arg_repress_C_sf"/>
</dbReference>
<protein>
    <recommendedName>
        <fullName evidence="7">Arginine repressor</fullName>
    </recommendedName>
</protein>
<keyword evidence="7" id="KW-0678">Repressor</keyword>
<sequence>MRYSRQNKILELIANNEIETQEKLAQMLSQDGFEVTQATISRDIKELQLIKVLSSTGKYKYAVSTRHDAPISDRFVKIFRETIISFASAQNLIVIKTLSGCGPAAGEAVDCIGLPHVVGSVAGDNTLLLIVDKEENVEDILSIFNNMLIMRNKNTGND</sequence>
<keyword evidence="4 7" id="KW-0805">Transcription regulation</keyword>
<dbReference type="Gene3D" id="3.30.1360.40">
    <property type="match status" value="1"/>
</dbReference>
<comment type="similarity">
    <text evidence="2 7">Belongs to the ArgR family.</text>
</comment>
<evidence type="ECO:0000259" key="8">
    <source>
        <dbReference type="Pfam" id="PF01316"/>
    </source>
</evidence>
<comment type="caution">
    <text evidence="10">The sequence shown here is derived from an EMBL/GenBank/DDBJ whole genome shotgun (WGS) entry which is preliminary data.</text>
</comment>
<dbReference type="Gene3D" id="1.10.10.10">
    <property type="entry name" value="Winged helix-like DNA-binding domain superfamily/Winged helix DNA-binding domain"/>
    <property type="match status" value="1"/>
</dbReference>
<evidence type="ECO:0000256" key="7">
    <source>
        <dbReference type="HAMAP-Rule" id="MF_00173"/>
    </source>
</evidence>
<dbReference type="Pfam" id="PF02863">
    <property type="entry name" value="Arg_repressor_C"/>
    <property type="match status" value="1"/>
</dbReference>
<dbReference type="GO" id="GO:0051259">
    <property type="term" value="P:protein complex oligomerization"/>
    <property type="evidence" value="ECO:0007669"/>
    <property type="project" value="InterPro"/>
</dbReference>
<evidence type="ECO:0000256" key="2">
    <source>
        <dbReference type="ARBA" id="ARBA00008316"/>
    </source>
</evidence>
<feature type="domain" description="Arginine repressor C-terminal" evidence="9">
    <location>
        <begin position="79"/>
        <end position="144"/>
    </location>
</feature>
<dbReference type="AlphaFoldDB" id="A0A4R6PZ02"/>
<feature type="domain" description="Arginine repressor DNA-binding" evidence="8">
    <location>
        <begin position="3"/>
        <end position="65"/>
    </location>
</feature>
<dbReference type="InterPro" id="IPR020899">
    <property type="entry name" value="Arg_repress_C"/>
</dbReference>
<dbReference type="HAMAP" id="MF_00173">
    <property type="entry name" value="Arg_repressor"/>
    <property type="match status" value="1"/>
</dbReference>
<dbReference type="EMBL" id="SNXO01000036">
    <property type="protein sequence ID" value="TDP50813.1"/>
    <property type="molecule type" value="Genomic_DNA"/>
</dbReference>
<evidence type="ECO:0000259" key="9">
    <source>
        <dbReference type="Pfam" id="PF02863"/>
    </source>
</evidence>
<evidence type="ECO:0000256" key="1">
    <source>
        <dbReference type="ARBA" id="ARBA00004496"/>
    </source>
</evidence>
<accession>A0A4R6PZ02</accession>
<keyword evidence="11" id="KW-1185">Reference proteome</keyword>
<keyword evidence="6 7" id="KW-0804">Transcription</keyword>
<comment type="pathway">
    <text evidence="7">Amino-acid biosynthesis; L-arginine biosynthesis [regulation].</text>
</comment>
<comment type="subcellular location">
    <subcellularLocation>
        <location evidence="1 7">Cytoplasm</location>
    </subcellularLocation>
</comment>
<dbReference type="PANTHER" id="PTHR34471:SF1">
    <property type="entry name" value="ARGININE REPRESSOR"/>
    <property type="match status" value="1"/>
</dbReference>
<organism evidence="10 11">
    <name type="scientific">Aminicella lysinilytica</name>
    <dbReference type="NCBI Taxonomy" id="433323"/>
    <lineage>
        <taxon>Bacteria</taxon>
        <taxon>Bacillati</taxon>
        <taxon>Bacillota</taxon>
        <taxon>Clostridia</taxon>
        <taxon>Peptostreptococcales</taxon>
        <taxon>Anaerovoracaceae</taxon>
        <taxon>Aminicella</taxon>
    </lineage>
</organism>
<dbReference type="InterPro" id="IPR036390">
    <property type="entry name" value="WH_DNA-bd_sf"/>
</dbReference>
<name>A0A4R6PZ02_9FIRM</name>
<dbReference type="NCBIfam" id="NF001680">
    <property type="entry name" value="PRK00441.1"/>
    <property type="match status" value="1"/>
</dbReference>